<dbReference type="Proteomes" id="UP000824890">
    <property type="component" value="Unassembled WGS sequence"/>
</dbReference>
<feature type="domain" description="Plastocyanin-like" evidence="14">
    <location>
        <begin position="680"/>
        <end position="806"/>
    </location>
</feature>
<evidence type="ECO:0000256" key="2">
    <source>
        <dbReference type="ARBA" id="ARBA00004271"/>
    </source>
</evidence>
<dbReference type="InterPro" id="IPR011706">
    <property type="entry name" value="Cu-oxidase_C"/>
</dbReference>
<accession>A0ABQ8A5X3</accession>
<feature type="signal peptide" evidence="13">
    <location>
        <begin position="1"/>
        <end position="26"/>
    </location>
</feature>
<name>A0ABQ8A5X3_BRANA</name>
<keyword evidence="8 13" id="KW-0677">Repeat</keyword>
<feature type="domain" description="Plastocyanin-like" evidence="16">
    <location>
        <begin position="603"/>
        <end position="668"/>
    </location>
</feature>
<feature type="domain" description="Plastocyanin-like" evidence="15">
    <location>
        <begin position="932"/>
        <end position="1071"/>
    </location>
</feature>
<proteinExistence type="inferred from homology"/>
<evidence type="ECO:0000256" key="3">
    <source>
        <dbReference type="ARBA" id="ARBA00010609"/>
    </source>
</evidence>
<evidence type="ECO:0000256" key="10">
    <source>
        <dbReference type="ARBA" id="ARBA00023008"/>
    </source>
</evidence>
<dbReference type="EMBL" id="JAGKQM010000013">
    <property type="protein sequence ID" value="KAH0887618.1"/>
    <property type="molecule type" value="Genomic_DNA"/>
</dbReference>
<dbReference type="InterPro" id="IPR034289">
    <property type="entry name" value="CuRO_3_LCC"/>
</dbReference>
<reference evidence="17 18" key="1">
    <citation type="submission" date="2021-05" db="EMBL/GenBank/DDBJ databases">
        <title>Genome Assembly of Synthetic Allotetraploid Brassica napus Reveals Homoeologous Exchanges between Subgenomes.</title>
        <authorList>
            <person name="Davis J.T."/>
        </authorList>
    </citation>
    <scope>NUCLEOTIDE SEQUENCE [LARGE SCALE GENOMIC DNA]</scope>
    <source>
        <strain evidence="18">cv. Da-Ae</strain>
        <tissue evidence="17">Seedling</tissue>
    </source>
</reference>
<keyword evidence="9 13" id="KW-0560">Oxidoreductase</keyword>
<gene>
    <name evidence="17" type="ORF">HID58_050047</name>
</gene>
<feature type="chain" id="PRO_5044978841" description="Laccase" evidence="13">
    <location>
        <begin position="27"/>
        <end position="1106"/>
    </location>
</feature>
<dbReference type="InterPro" id="IPR008972">
    <property type="entry name" value="Cupredoxin"/>
</dbReference>
<evidence type="ECO:0000256" key="13">
    <source>
        <dbReference type="RuleBase" id="RU361119"/>
    </source>
</evidence>
<evidence type="ECO:0000259" key="16">
    <source>
        <dbReference type="Pfam" id="PF07732"/>
    </source>
</evidence>
<evidence type="ECO:0000313" key="17">
    <source>
        <dbReference type="EMBL" id="KAH0887618.1"/>
    </source>
</evidence>
<dbReference type="EC" id="1.10.3.2" evidence="4 13"/>
<keyword evidence="10 13" id="KW-0186">Copper</keyword>
<dbReference type="PANTHER" id="PTHR11709:SF251">
    <property type="entry name" value="LACCASE-8-RELATED"/>
    <property type="match status" value="1"/>
</dbReference>
<comment type="function">
    <text evidence="13">Lignin degradation and detoxification of lignin-derived products.</text>
</comment>
<evidence type="ECO:0000256" key="9">
    <source>
        <dbReference type="ARBA" id="ARBA00023002"/>
    </source>
</evidence>
<feature type="domain" description="Plastocyanin-like" evidence="14">
    <location>
        <begin position="154"/>
        <end position="286"/>
    </location>
</feature>
<comment type="similarity">
    <text evidence="3 13">Belongs to the multicopper oxidase family.</text>
</comment>
<dbReference type="CDD" id="cd13897">
    <property type="entry name" value="CuRO_3_LCC_plant"/>
    <property type="match status" value="2"/>
</dbReference>
<keyword evidence="5 13" id="KW-0052">Apoplast</keyword>
<dbReference type="InterPro" id="IPR017761">
    <property type="entry name" value="Laccase"/>
</dbReference>
<evidence type="ECO:0000256" key="7">
    <source>
        <dbReference type="ARBA" id="ARBA00022723"/>
    </source>
</evidence>
<evidence type="ECO:0000259" key="15">
    <source>
        <dbReference type="Pfam" id="PF07731"/>
    </source>
</evidence>
<organism evidence="17 18">
    <name type="scientific">Brassica napus</name>
    <name type="common">Rape</name>
    <dbReference type="NCBI Taxonomy" id="3708"/>
    <lineage>
        <taxon>Eukaryota</taxon>
        <taxon>Viridiplantae</taxon>
        <taxon>Streptophyta</taxon>
        <taxon>Embryophyta</taxon>
        <taxon>Tracheophyta</taxon>
        <taxon>Spermatophyta</taxon>
        <taxon>Magnoliopsida</taxon>
        <taxon>eudicotyledons</taxon>
        <taxon>Gunneridae</taxon>
        <taxon>Pentapetalae</taxon>
        <taxon>rosids</taxon>
        <taxon>malvids</taxon>
        <taxon>Brassicales</taxon>
        <taxon>Brassicaceae</taxon>
        <taxon>Brassiceae</taxon>
        <taxon>Brassica</taxon>
    </lineage>
</organism>
<comment type="catalytic activity">
    <reaction evidence="1 13">
        <text>4 hydroquinone + O2 = 4 benzosemiquinone + 2 H2O</text>
        <dbReference type="Rhea" id="RHEA:11276"/>
        <dbReference type="ChEBI" id="CHEBI:15377"/>
        <dbReference type="ChEBI" id="CHEBI:15379"/>
        <dbReference type="ChEBI" id="CHEBI:17594"/>
        <dbReference type="ChEBI" id="CHEBI:17977"/>
        <dbReference type="EC" id="1.10.3.2"/>
    </reaction>
</comment>
<keyword evidence="18" id="KW-1185">Reference proteome</keyword>
<dbReference type="CDD" id="cd13875">
    <property type="entry name" value="CuRO_2_LCC_plant"/>
    <property type="match status" value="2"/>
</dbReference>
<dbReference type="InterPro" id="IPR045087">
    <property type="entry name" value="Cu-oxidase_fam"/>
</dbReference>
<dbReference type="SUPFAM" id="SSF49503">
    <property type="entry name" value="Cupredoxins"/>
    <property type="match status" value="6"/>
</dbReference>
<sequence length="1106" mass="122918">MPLPIQAFFVPLLFLFFFFSSSIATAAIVEHVFQVKNVVVKPLCKEQMIPTVNGSLPGPTINVREGDTLVVHVINNSTHGVFQLKSSWMDGANMISQCPIQPRNNFTYRFDITGQEGTLLWHAHVVNLRATLHGALIIRPRSGRPYPFPKPYKEVPLVFEQWWDTDIELLNSRPAPISDAYLINGLAGDSYPCSKNSNAHSLRMFKLRVVQGKTYLLRIINAALNTHLFFKIASHNVTVVSVDAVYTTPYVSDVMILTPGQTVDALLTADQPSGMYYMEISPYTSANSLVPVPPSTPIRGLIVYEDAKSTASPSNSLMPSGMNAISTAHRFSSNITSLVGGPYWTPVPDHVDEKMFVTMGLGLKPCPPGTKCIGPFGQRYAGSLNNRTFVIPGTISLQEAYFYNISGVYTDDFPDQPPMKFDYANFGVRTNFEYKLMFPERKTSVKTLKYNSTVEIVVQNTGIITPESHPMHLHGFNFYVLGYGFGNYDPIRDADKLNLVNPQMHNTVGVPPGGWVVLRFKANNPGAWMFHCHMDAHLPYGIVMVFIVQNGPSPETSMQPPPSNLPQCTRDPTIYESLATSISSSLSSSSLPLLRQLPSNMFSRHGVFQLKSPWMDGANMITQCPIQPRNNFTYRFDITGQEGTLLWHAHVVNLRATLHGALIIRPRSGRPYPFPKPYKEVPLIFEQWWDVNIELLNLQPAPICDAYLINGLAGDSYPCSKNRMFKLKVVQGKTYLLRIINAALNTHLFFKIADHNVTVVSVDAAYTTPYVSDVMILTPGQTVDALLTADQPIGMYYMSISPYISANSLAPVPPGHDIRSLIVYEGAKSTASPSMSLLPSGTNAIPTAHRFSSNITSLVGGPYWTPVPEHVDEKMFVTMGLGLDPCPPETTCNGPLGQHIAGSFNNRTFVMPETISLQEAYFYNISGVYTDDFPDQPPMKFDYANFSVRTESDYEMMFPERKTSTKTLKFNSTVEIIVQNTGIISPESHPMHLHGFNFYVLGYGFGNYDPILHARNLNLVNPQMHNTVGVPPGGWVVLRFIANNPGTWMFHCHMDAHLPYGIIMVFIVENGPTPETSLQPPPSNLPQCTHDPTIYESPTTNVDLSS</sequence>
<keyword evidence="13" id="KW-0732">Signal</keyword>
<dbReference type="CDD" id="cd13849">
    <property type="entry name" value="CuRO_1_LCC_plant"/>
    <property type="match status" value="1"/>
</dbReference>
<comment type="caution">
    <text evidence="17">The sequence shown here is derived from an EMBL/GenBank/DDBJ whole genome shotgun (WGS) entry which is preliminary data.</text>
</comment>
<evidence type="ECO:0000313" key="18">
    <source>
        <dbReference type="Proteomes" id="UP000824890"/>
    </source>
</evidence>
<dbReference type="Pfam" id="PF07731">
    <property type="entry name" value="Cu-oxidase_2"/>
    <property type="match status" value="2"/>
</dbReference>
<evidence type="ECO:0000256" key="8">
    <source>
        <dbReference type="ARBA" id="ARBA00022737"/>
    </source>
</evidence>
<evidence type="ECO:0000256" key="4">
    <source>
        <dbReference type="ARBA" id="ARBA00012297"/>
    </source>
</evidence>
<dbReference type="PANTHER" id="PTHR11709">
    <property type="entry name" value="MULTI-COPPER OXIDASE"/>
    <property type="match status" value="1"/>
</dbReference>
<dbReference type="Pfam" id="PF00394">
    <property type="entry name" value="Cu-oxidase"/>
    <property type="match status" value="2"/>
</dbReference>
<dbReference type="NCBIfam" id="TIGR03389">
    <property type="entry name" value="laccase"/>
    <property type="match status" value="2"/>
</dbReference>
<protein>
    <recommendedName>
        <fullName evidence="4 13">Laccase</fullName>
        <ecNumber evidence="4 13">1.10.3.2</ecNumber>
    </recommendedName>
    <alternativeName>
        <fullName evidence="13">Benzenediol:oxygen oxidoreductase</fullName>
    </alternativeName>
    <alternativeName>
        <fullName evidence="13">Diphenol oxidase</fullName>
    </alternativeName>
    <alternativeName>
        <fullName evidence="13">Urishiol oxidase</fullName>
    </alternativeName>
</protein>
<feature type="domain" description="Plastocyanin-like" evidence="15">
    <location>
        <begin position="412"/>
        <end position="550"/>
    </location>
</feature>
<keyword evidence="6 13" id="KW-0964">Secreted</keyword>
<keyword evidence="12 13" id="KW-0439">Lignin degradation</keyword>
<evidence type="ECO:0000256" key="12">
    <source>
        <dbReference type="ARBA" id="ARBA00023185"/>
    </source>
</evidence>
<evidence type="ECO:0000256" key="6">
    <source>
        <dbReference type="ARBA" id="ARBA00022525"/>
    </source>
</evidence>
<dbReference type="InterPro" id="IPR011707">
    <property type="entry name" value="Cu-oxidase-like_N"/>
</dbReference>
<keyword evidence="7 13" id="KW-0479">Metal-binding</keyword>
<dbReference type="InterPro" id="IPR001117">
    <property type="entry name" value="Cu-oxidase_2nd"/>
</dbReference>
<keyword evidence="11" id="KW-0325">Glycoprotein</keyword>
<dbReference type="InterPro" id="IPR034288">
    <property type="entry name" value="CuRO_1_LCC"/>
</dbReference>
<dbReference type="InterPro" id="IPR034285">
    <property type="entry name" value="CuRO_2_LCC"/>
</dbReference>
<evidence type="ECO:0000259" key="14">
    <source>
        <dbReference type="Pfam" id="PF00394"/>
    </source>
</evidence>
<comment type="subcellular location">
    <subcellularLocation>
        <location evidence="2 13">Secreted</location>
        <location evidence="2 13">Extracellular space</location>
        <location evidence="2 13">Apoplast</location>
    </subcellularLocation>
</comment>
<comment type="cofactor">
    <cofactor evidence="13">
        <name>Cu cation</name>
        <dbReference type="ChEBI" id="CHEBI:23378"/>
    </cofactor>
    <text evidence="13">Binds 4 Cu cations per monomer.</text>
</comment>
<dbReference type="Pfam" id="PF07732">
    <property type="entry name" value="Cu-oxidase_3"/>
    <property type="match status" value="2"/>
</dbReference>
<dbReference type="Gene3D" id="2.60.40.420">
    <property type="entry name" value="Cupredoxins - blue copper proteins"/>
    <property type="match status" value="6"/>
</dbReference>
<feature type="domain" description="Plastocyanin-like" evidence="16">
    <location>
        <begin position="35"/>
        <end position="142"/>
    </location>
</feature>
<evidence type="ECO:0000256" key="11">
    <source>
        <dbReference type="ARBA" id="ARBA00023180"/>
    </source>
</evidence>
<evidence type="ECO:0000256" key="5">
    <source>
        <dbReference type="ARBA" id="ARBA00022523"/>
    </source>
</evidence>
<evidence type="ECO:0000256" key="1">
    <source>
        <dbReference type="ARBA" id="ARBA00000349"/>
    </source>
</evidence>